<evidence type="ECO:0000313" key="3">
    <source>
        <dbReference type="Proteomes" id="UP000431744"/>
    </source>
</evidence>
<dbReference type="EMBL" id="WBJY01000003">
    <property type="protein sequence ID" value="KAB1647872.1"/>
    <property type="molecule type" value="Genomic_DNA"/>
</dbReference>
<keyword evidence="1" id="KW-1133">Transmembrane helix</keyword>
<accession>A0A6H9WKA7</accession>
<feature type="transmembrane region" description="Helical" evidence="1">
    <location>
        <begin position="118"/>
        <end position="141"/>
    </location>
</feature>
<comment type="caution">
    <text evidence="2">The sequence shown here is derived from an EMBL/GenBank/DDBJ whole genome shotgun (WGS) entry which is preliminary data.</text>
</comment>
<proteinExistence type="predicted"/>
<evidence type="ECO:0000256" key="1">
    <source>
        <dbReference type="SAM" id="Phobius"/>
    </source>
</evidence>
<feature type="transmembrane region" description="Helical" evidence="1">
    <location>
        <begin position="49"/>
        <end position="73"/>
    </location>
</feature>
<keyword evidence="1" id="KW-0812">Transmembrane</keyword>
<feature type="transmembrane region" description="Helical" evidence="1">
    <location>
        <begin position="79"/>
        <end position="98"/>
    </location>
</feature>
<keyword evidence="3" id="KW-1185">Reference proteome</keyword>
<protein>
    <submittedName>
        <fullName evidence="2">Uncharacterized protein</fullName>
    </submittedName>
</protein>
<keyword evidence="1" id="KW-0472">Membrane</keyword>
<feature type="transmembrane region" description="Helical" evidence="1">
    <location>
        <begin position="228"/>
        <end position="253"/>
    </location>
</feature>
<dbReference type="Proteomes" id="UP000431744">
    <property type="component" value="Unassembled WGS sequence"/>
</dbReference>
<sequence>MHANDEAPPPRRVDARATHGHPRNLLELSKHLDLVSVDRVEYGPRWRRAAGAAVLFLALLLAVSVGGAISIVVFVDAPAAGGVVLAVLAALALVRAVVFSFAPPLRSAIRSAERLLRFIVRTAAIVATALGLAIVVLLVAVRYEFPDEWTTDEDDAVYAVIAVAVASVIIVFIARDRAPLLRAHTAFTDLVNRARPITAILLAVLTIAGAVVVPIVPRDGSQAAPVTAIIQTLAAVASIMLAGGFAWMTVAVTSTHHDERTARELAVDLLALANGARRMRAAVGRGRSPGDESAESDALLDALTRVSTATGGRLVRQTFVPITASQGIHLAFEGTLSGLYGIPLGPVAARFARSIDGAFDDAAIPDVGTRLTDLEMFARELAARARTGETSAPAAYARNLRAAASSAAQTTGRNRNAPR</sequence>
<dbReference type="AlphaFoldDB" id="A0A6H9WKA7"/>
<feature type="transmembrane region" description="Helical" evidence="1">
    <location>
        <begin position="156"/>
        <end position="175"/>
    </location>
</feature>
<feature type="transmembrane region" description="Helical" evidence="1">
    <location>
        <begin position="196"/>
        <end position="216"/>
    </location>
</feature>
<organism evidence="2 3">
    <name type="scientific">Pseudoclavibacter endophyticus</name>
    <dbReference type="NCBI Taxonomy" id="1778590"/>
    <lineage>
        <taxon>Bacteria</taxon>
        <taxon>Bacillati</taxon>
        <taxon>Actinomycetota</taxon>
        <taxon>Actinomycetes</taxon>
        <taxon>Micrococcales</taxon>
        <taxon>Microbacteriaceae</taxon>
        <taxon>Pseudoclavibacter</taxon>
    </lineage>
</organism>
<reference evidence="2 3" key="1">
    <citation type="submission" date="2019-09" db="EMBL/GenBank/DDBJ databases">
        <title>Phylogeny of genus Pseudoclavibacter and closely related genus.</title>
        <authorList>
            <person name="Li Y."/>
        </authorList>
    </citation>
    <scope>NUCLEOTIDE SEQUENCE [LARGE SCALE GENOMIC DNA]</scope>
    <source>
        <strain evidence="2 3">EGI 60007</strain>
    </source>
</reference>
<name>A0A6H9WKA7_9MICO</name>
<evidence type="ECO:0000313" key="2">
    <source>
        <dbReference type="EMBL" id="KAB1647872.1"/>
    </source>
</evidence>
<gene>
    <name evidence="2" type="ORF">F8O04_12705</name>
</gene>
<dbReference type="RefSeq" id="WP_158029765.1">
    <property type="nucleotide sequence ID" value="NZ_BMHG01000001.1"/>
</dbReference>